<dbReference type="RefSeq" id="WP_082213755.1">
    <property type="nucleotide sequence ID" value="NZ_FUZA01000001.1"/>
</dbReference>
<evidence type="ECO:0000259" key="1">
    <source>
        <dbReference type="Pfam" id="PF13462"/>
    </source>
</evidence>
<feature type="domain" description="Thioredoxin-like fold" evidence="1">
    <location>
        <begin position="183"/>
        <end position="333"/>
    </location>
</feature>
<keyword evidence="3" id="KW-1185">Reference proteome</keyword>
<dbReference type="Proteomes" id="UP000190897">
    <property type="component" value="Unassembled WGS sequence"/>
</dbReference>
<evidence type="ECO:0000313" key="3">
    <source>
        <dbReference type="Proteomes" id="UP000190897"/>
    </source>
</evidence>
<dbReference type="InterPro" id="IPR036249">
    <property type="entry name" value="Thioredoxin-like_sf"/>
</dbReference>
<dbReference type="Pfam" id="PF13462">
    <property type="entry name" value="Thioredoxin_4"/>
    <property type="match status" value="1"/>
</dbReference>
<dbReference type="Gene3D" id="1.10.8.1040">
    <property type="match status" value="1"/>
</dbReference>
<dbReference type="SUPFAM" id="SSF109998">
    <property type="entry name" value="Triger factor/SurA peptide-binding domain-like"/>
    <property type="match status" value="1"/>
</dbReference>
<dbReference type="AlphaFoldDB" id="A0A1T5CIA9"/>
<name>A0A1T5CIA9_9BACT</name>
<dbReference type="STRING" id="651661.SAMN05660293_01280"/>
<organism evidence="2 3">
    <name type="scientific">Dyadobacter psychrophilus</name>
    <dbReference type="NCBI Taxonomy" id="651661"/>
    <lineage>
        <taxon>Bacteria</taxon>
        <taxon>Pseudomonadati</taxon>
        <taxon>Bacteroidota</taxon>
        <taxon>Cytophagia</taxon>
        <taxon>Cytophagales</taxon>
        <taxon>Spirosomataceae</taxon>
        <taxon>Dyadobacter</taxon>
    </lineage>
</organism>
<evidence type="ECO:0000313" key="2">
    <source>
        <dbReference type="EMBL" id="SKB59222.1"/>
    </source>
</evidence>
<sequence length="336" mass="38221">MGLKSKSVIIGLLLIILASYYSCKKQSKGRTVAKVEGEEITMEEVDNLVKNSLFEYLFAIYDVRRIAMNELIYNKLIAKEAKAHHINVDSVTALKIAELKRKLTKDQYITDNALMCGVVDEKNPFKLIPLDTPEGQRILEESYVKFLKLTSNKELRAKYEVSISLEPPETPKLDLRGVVTYKRGNLQSQNSVTIVSDFDCPVCQSKEPVLKKIFKKYGDKVRFEYLRLSSSLNKSILFSECAARQGKFWEAHELLYQKGENSSTRIEDLISDLNLDKTVCEACMHDGQVATEINANMERLRALGITVTPTIIINNRIYYGEISEEVLGQFIEKSLK</sequence>
<dbReference type="EMBL" id="FUZA01000001">
    <property type="protein sequence ID" value="SKB59222.1"/>
    <property type="molecule type" value="Genomic_DNA"/>
</dbReference>
<accession>A0A1T5CIA9</accession>
<dbReference type="InterPro" id="IPR027304">
    <property type="entry name" value="Trigger_fact/SurA_dom_sf"/>
</dbReference>
<dbReference type="Gene3D" id="3.40.30.10">
    <property type="entry name" value="Glutaredoxin"/>
    <property type="match status" value="1"/>
</dbReference>
<reference evidence="3" key="1">
    <citation type="submission" date="2017-02" db="EMBL/GenBank/DDBJ databases">
        <authorList>
            <person name="Varghese N."/>
            <person name="Submissions S."/>
        </authorList>
    </citation>
    <scope>NUCLEOTIDE SEQUENCE [LARGE SCALE GENOMIC DNA]</scope>
    <source>
        <strain evidence="3">DSM 22270</strain>
    </source>
</reference>
<dbReference type="InterPro" id="IPR012336">
    <property type="entry name" value="Thioredoxin-like_fold"/>
</dbReference>
<dbReference type="SUPFAM" id="SSF52833">
    <property type="entry name" value="Thioredoxin-like"/>
    <property type="match status" value="1"/>
</dbReference>
<dbReference type="OrthoDB" id="117402at2"/>
<protein>
    <submittedName>
        <fullName evidence="2">SurA N-terminal domain-containing protein</fullName>
    </submittedName>
</protein>
<gene>
    <name evidence="2" type="ORF">SAMN05660293_01280</name>
</gene>
<proteinExistence type="predicted"/>